<dbReference type="Gene3D" id="3.30.565.10">
    <property type="entry name" value="Histidine kinase-like ATPase, C-terminal domain"/>
    <property type="match status" value="1"/>
</dbReference>
<keyword evidence="1" id="KW-1133">Transmembrane helix</keyword>
<feature type="transmembrane region" description="Helical" evidence="1">
    <location>
        <begin position="12"/>
        <end position="31"/>
    </location>
</feature>
<proteinExistence type="predicted"/>
<accession>A0ABS1BHY1</accession>
<dbReference type="GO" id="GO:0016301">
    <property type="term" value="F:kinase activity"/>
    <property type="evidence" value="ECO:0007669"/>
    <property type="project" value="UniProtKB-KW"/>
</dbReference>
<dbReference type="InterPro" id="IPR050640">
    <property type="entry name" value="Bact_2-comp_sensor_kinase"/>
</dbReference>
<keyword evidence="1" id="KW-0812">Transmembrane</keyword>
<dbReference type="Pfam" id="PF06580">
    <property type="entry name" value="His_kinase"/>
    <property type="match status" value="1"/>
</dbReference>
<dbReference type="InterPro" id="IPR010559">
    <property type="entry name" value="Sig_transdc_His_kin_internal"/>
</dbReference>
<name>A0ABS1BHY1_9SPHI</name>
<comment type="caution">
    <text evidence="3">The sequence shown here is derived from an EMBL/GenBank/DDBJ whole genome shotgun (WGS) entry which is preliminary data.</text>
</comment>
<evidence type="ECO:0000313" key="4">
    <source>
        <dbReference type="Proteomes" id="UP000660024"/>
    </source>
</evidence>
<dbReference type="Proteomes" id="UP000660024">
    <property type="component" value="Unassembled WGS sequence"/>
</dbReference>
<dbReference type="EMBL" id="JAEHFY010000004">
    <property type="protein sequence ID" value="MBK0381971.1"/>
    <property type="molecule type" value="Genomic_DNA"/>
</dbReference>
<keyword evidence="3" id="KW-0418">Kinase</keyword>
<evidence type="ECO:0000256" key="1">
    <source>
        <dbReference type="SAM" id="Phobius"/>
    </source>
</evidence>
<feature type="transmembrane region" description="Helical" evidence="1">
    <location>
        <begin position="43"/>
        <end position="64"/>
    </location>
</feature>
<evidence type="ECO:0000259" key="2">
    <source>
        <dbReference type="Pfam" id="PF06580"/>
    </source>
</evidence>
<keyword evidence="4" id="KW-1185">Reference proteome</keyword>
<reference evidence="3 4" key="1">
    <citation type="submission" date="2020-12" db="EMBL/GenBank/DDBJ databases">
        <title>Bacterial novel species Pedobacter sp. SD-b isolated from soil.</title>
        <authorList>
            <person name="Jung H.-Y."/>
        </authorList>
    </citation>
    <scope>NUCLEOTIDE SEQUENCE [LARGE SCALE GENOMIC DNA]</scope>
    <source>
        <strain evidence="3 4">SD-b</strain>
    </source>
</reference>
<keyword evidence="3" id="KW-0808">Transferase</keyword>
<dbReference type="InterPro" id="IPR036890">
    <property type="entry name" value="HATPase_C_sf"/>
</dbReference>
<organism evidence="3 4">
    <name type="scientific">Pedobacter segetis</name>
    <dbReference type="NCBI Taxonomy" id="2793069"/>
    <lineage>
        <taxon>Bacteria</taxon>
        <taxon>Pseudomonadati</taxon>
        <taxon>Bacteroidota</taxon>
        <taxon>Sphingobacteriia</taxon>
        <taxon>Sphingobacteriales</taxon>
        <taxon>Sphingobacteriaceae</taxon>
        <taxon>Pedobacter</taxon>
    </lineage>
</organism>
<feature type="transmembrane region" description="Helical" evidence="1">
    <location>
        <begin position="116"/>
        <end position="133"/>
    </location>
</feature>
<keyword evidence="1" id="KW-0472">Membrane</keyword>
<dbReference type="RefSeq" id="WP_200584755.1">
    <property type="nucleotide sequence ID" value="NZ_JAEHFY010000004.1"/>
</dbReference>
<gene>
    <name evidence="3" type="ORF">I5M32_03280</name>
</gene>
<dbReference type="PANTHER" id="PTHR34220">
    <property type="entry name" value="SENSOR HISTIDINE KINASE YPDA"/>
    <property type="match status" value="1"/>
</dbReference>
<protein>
    <submittedName>
        <fullName evidence="3">Histidine kinase</fullName>
    </submittedName>
</protein>
<feature type="transmembrane region" description="Helical" evidence="1">
    <location>
        <begin position="76"/>
        <end position="96"/>
    </location>
</feature>
<sequence>MKTANSKSFGLQLVLINIVFWVLLTLPAFLFRYNGPSNNFSEYYIYRSMINNTLLAVIFYANAYYFYPSILKRKRLILYLLVIAVSLMIVWFLSQYVDQQLFPVKRKWGKPFFPNFISYVFIIGTSCSYRIIIDSIKSQTLNKDRENENLKTELSFLRSQVSPHFMFNVLNNLVALARKKSDKIESSLIQLSNLLRYMLYEGDDGKISIKQELKYLQGYIDLQRLRFEDDVKIIFRTKGNPEDFYLEPMLLIPFVENAFKHGMGGDIINPTIKIELILENDGLNFTVENEIGATGDSKDNSSGIGLNNAKRRLNLLYKNNYSLDIKNDGFKYSVNLKLRSND</sequence>
<dbReference type="SUPFAM" id="SSF55874">
    <property type="entry name" value="ATPase domain of HSP90 chaperone/DNA topoisomerase II/histidine kinase"/>
    <property type="match status" value="1"/>
</dbReference>
<evidence type="ECO:0000313" key="3">
    <source>
        <dbReference type="EMBL" id="MBK0381971.1"/>
    </source>
</evidence>
<feature type="domain" description="Signal transduction histidine kinase internal region" evidence="2">
    <location>
        <begin position="153"/>
        <end position="230"/>
    </location>
</feature>
<dbReference type="PANTHER" id="PTHR34220:SF7">
    <property type="entry name" value="SENSOR HISTIDINE KINASE YPDA"/>
    <property type="match status" value="1"/>
</dbReference>